<dbReference type="OrthoDB" id="3058629at2759"/>
<protein>
    <submittedName>
        <fullName evidence="2">Uncharacterized protein</fullName>
    </submittedName>
</protein>
<feature type="region of interest" description="Disordered" evidence="1">
    <location>
        <begin position="217"/>
        <end position="245"/>
    </location>
</feature>
<feature type="region of interest" description="Disordered" evidence="1">
    <location>
        <begin position="145"/>
        <end position="187"/>
    </location>
</feature>
<evidence type="ECO:0000313" key="3">
    <source>
        <dbReference type="Proteomes" id="UP000219338"/>
    </source>
</evidence>
<sequence>MYIEGLKEYAKREYSSFVVPFGRKHRGKRLDQCSDEEWMLRTMKQPILTDKWTVYFRAVEYFLDIPELECDHSSERVEYVNDLDPRFEDDEEEKEFNDTYYTIDGFVQSDSEPLLVEGDYDPAKDHIFNREQLFVSGNHISATASTYQGASKDGRTSGFGSKRRKATSESETGGPSGSSTLSEADDGEDQMLCTVRSMIKSTTVSDSQVEATAKKATASKKSVSGRKRTSENADEAATRTFVDGSEEHVPLDTEVRLIFSDLAG</sequence>
<dbReference type="Proteomes" id="UP000219338">
    <property type="component" value="Unassembled WGS sequence"/>
</dbReference>
<accession>A0A284S2N8</accession>
<dbReference type="EMBL" id="FUEG01000027">
    <property type="protein sequence ID" value="SJL15265.1"/>
    <property type="molecule type" value="Genomic_DNA"/>
</dbReference>
<reference evidence="3" key="1">
    <citation type="journal article" date="2017" name="Nat. Ecol. Evol.">
        <title>Genome expansion and lineage-specific genetic innovations in the forest pathogenic fungi Armillaria.</title>
        <authorList>
            <person name="Sipos G."/>
            <person name="Prasanna A.N."/>
            <person name="Walter M.C."/>
            <person name="O'Connor E."/>
            <person name="Balint B."/>
            <person name="Krizsan K."/>
            <person name="Kiss B."/>
            <person name="Hess J."/>
            <person name="Varga T."/>
            <person name="Slot J."/>
            <person name="Riley R."/>
            <person name="Boka B."/>
            <person name="Rigling D."/>
            <person name="Barry K."/>
            <person name="Lee J."/>
            <person name="Mihaltcheva S."/>
            <person name="LaButti K."/>
            <person name="Lipzen A."/>
            <person name="Waldron R."/>
            <person name="Moloney N.M."/>
            <person name="Sperisen C."/>
            <person name="Kredics L."/>
            <person name="Vagvoelgyi C."/>
            <person name="Patrignani A."/>
            <person name="Fitzpatrick D."/>
            <person name="Nagy I."/>
            <person name="Doyle S."/>
            <person name="Anderson J.B."/>
            <person name="Grigoriev I.V."/>
            <person name="Gueldener U."/>
            <person name="Muensterkoetter M."/>
            <person name="Nagy L.G."/>
        </authorList>
    </citation>
    <scope>NUCLEOTIDE SEQUENCE [LARGE SCALE GENOMIC DNA]</scope>
    <source>
        <strain evidence="3">C18/9</strain>
    </source>
</reference>
<feature type="compositionally biased region" description="Low complexity" evidence="1">
    <location>
        <begin position="169"/>
        <end position="182"/>
    </location>
</feature>
<proteinExistence type="predicted"/>
<organism evidence="2 3">
    <name type="scientific">Armillaria ostoyae</name>
    <name type="common">Armillaria root rot fungus</name>
    <dbReference type="NCBI Taxonomy" id="47428"/>
    <lineage>
        <taxon>Eukaryota</taxon>
        <taxon>Fungi</taxon>
        <taxon>Dikarya</taxon>
        <taxon>Basidiomycota</taxon>
        <taxon>Agaricomycotina</taxon>
        <taxon>Agaricomycetes</taxon>
        <taxon>Agaricomycetidae</taxon>
        <taxon>Agaricales</taxon>
        <taxon>Marasmiineae</taxon>
        <taxon>Physalacriaceae</taxon>
        <taxon>Armillaria</taxon>
    </lineage>
</organism>
<keyword evidence="3" id="KW-1185">Reference proteome</keyword>
<gene>
    <name evidence="2" type="ORF">ARMOST_18755</name>
</gene>
<dbReference type="AlphaFoldDB" id="A0A284S2N8"/>
<evidence type="ECO:0000256" key="1">
    <source>
        <dbReference type="SAM" id="MobiDB-lite"/>
    </source>
</evidence>
<name>A0A284S2N8_ARMOS</name>
<evidence type="ECO:0000313" key="2">
    <source>
        <dbReference type="EMBL" id="SJL15265.1"/>
    </source>
</evidence>